<feature type="compositionally biased region" description="Basic and acidic residues" evidence="1">
    <location>
        <begin position="139"/>
        <end position="155"/>
    </location>
</feature>
<reference evidence="2 3" key="1">
    <citation type="submission" date="2019-05" db="EMBL/GenBank/DDBJ databases">
        <title>Mikania micrantha, genome provides insights into the molecular mechanism of rapid growth.</title>
        <authorList>
            <person name="Liu B."/>
        </authorList>
    </citation>
    <scope>NUCLEOTIDE SEQUENCE [LARGE SCALE GENOMIC DNA]</scope>
    <source>
        <strain evidence="2">NLD-2019</strain>
        <tissue evidence="2">Leaf</tissue>
    </source>
</reference>
<feature type="region of interest" description="Disordered" evidence="1">
    <location>
        <begin position="131"/>
        <end position="234"/>
    </location>
</feature>
<proteinExistence type="predicted"/>
<dbReference type="EMBL" id="SZYD01000001">
    <property type="protein sequence ID" value="KAD7478525.1"/>
    <property type="molecule type" value="Genomic_DNA"/>
</dbReference>
<dbReference type="AlphaFoldDB" id="A0A5N6Q1K6"/>
<accession>A0A5N6Q1K6</accession>
<name>A0A5N6Q1K6_9ASTR</name>
<dbReference type="OrthoDB" id="1748880at2759"/>
<sequence length="394" mass="44757">MWWDGVWAGCRLDPGQQSGELFYEAFKRFKQLLRTCPHHGISKWELITAFHDGLSTDDIRDVNSTTGGTFLSNPVDVDWDYLEKMAVNSKRQAQSSRRKKFATVKASGSSYDKVEKLERANQALEQELANLKMSGSKGGGREEEVNQVYGDRKQYDMNSNTYHSGLRNHPNFRYGNSSNQSNPNFQGSSQASQQYQNRQSNYNNQGYNQSGNRGYQRNYQSNQDQGGLSGTSETSNTEIMDLLKEMKKANEVRDKSVEALSKQVGQLAEEVAIYRKESGKLPSDTVVNPLHHSSNSKNTKNVHVENSKGHINVEARSLKSPNGLKKPPKHIKHTYEDGEFVKMRAKDELLDKKKIGETSWCWGDKNQVGLSISYYHQVSERVMDFQKWGNSWCG</sequence>
<organism evidence="2 3">
    <name type="scientific">Mikania micrantha</name>
    <name type="common">bitter vine</name>
    <dbReference type="NCBI Taxonomy" id="192012"/>
    <lineage>
        <taxon>Eukaryota</taxon>
        <taxon>Viridiplantae</taxon>
        <taxon>Streptophyta</taxon>
        <taxon>Embryophyta</taxon>
        <taxon>Tracheophyta</taxon>
        <taxon>Spermatophyta</taxon>
        <taxon>Magnoliopsida</taxon>
        <taxon>eudicotyledons</taxon>
        <taxon>Gunneridae</taxon>
        <taxon>Pentapetalae</taxon>
        <taxon>asterids</taxon>
        <taxon>campanulids</taxon>
        <taxon>Asterales</taxon>
        <taxon>Asteraceae</taxon>
        <taxon>Asteroideae</taxon>
        <taxon>Heliantheae alliance</taxon>
        <taxon>Eupatorieae</taxon>
        <taxon>Mikania</taxon>
    </lineage>
</organism>
<comment type="caution">
    <text evidence="2">The sequence shown here is derived from an EMBL/GenBank/DDBJ whole genome shotgun (WGS) entry which is preliminary data.</text>
</comment>
<protein>
    <recommendedName>
        <fullName evidence="4">Retrotransposon gag domain-containing protein</fullName>
    </recommendedName>
</protein>
<evidence type="ECO:0000313" key="3">
    <source>
        <dbReference type="Proteomes" id="UP000326396"/>
    </source>
</evidence>
<keyword evidence="3" id="KW-1185">Reference proteome</keyword>
<feature type="compositionally biased region" description="Polar residues" evidence="1">
    <location>
        <begin position="217"/>
        <end position="234"/>
    </location>
</feature>
<dbReference type="Proteomes" id="UP000326396">
    <property type="component" value="Linkage Group LG1"/>
</dbReference>
<evidence type="ECO:0008006" key="4">
    <source>
        <dbReference type="Google" id="ProtNLM"/>
    </source>
</evidence>
<gene>
    <name evidence="2" type="ORF">E3N88_01661</name>
</gene>
<evidence type="ECO:0000256" key="1">
    <source>
        <dbReference type="SAM" id="MobiDB-lite"/>
    </source>
</evidence>
<evidence type="ECO:0000313" key="2">
    <source>
        <dbReference type="EMBL" id="KAD7478525.1"/>
    </source>
</evidence>
<feature type="compositionally biased region" description="Low complexity" evidence="1">
    <location>
        <begin position="188"/>
        <end position="216"/>
    </location>
</feature>
<feature type="compositionally biased region" description="Polar residues" evidence="1">
    <location>
        <begin position="174"/>
        <end position="187"/>
    </location>
</feature>